<dbReference type="PROSITE" id="PS51257">
    <property type="entry name" value="PROKAR_LIPOPROTEIN"/>
    <property type="match status" value="1"/>
</dbReference>
<dbReference type="RefSeq" id="WP_183409408.1">
    <property type="nucleotide sequence ID" value="NZ_JACHWY010000001.1"/>
</dbReference>
<dbReference type="InterPro" id="IPR011990">
    <property type="entry name" value="TPR-like_helical_dom_sf"/>
</dbReference>
<dbReference type="Gene3D" id="1.25.40.10">
    <property type="entry name" value="Tetratricopeptide repeat domain"/>
    <property type="match status" value="1"/>
</dbReference>
<accession>A0A7W4W3E5</accession>
<dbReference type="AlphaFoldDB" id="A0A7W4W3E5"/>
<organism evidence="1 2">
    <name type="scientific">Litorivivens lipolytica</name>
    <dbReference type="NCBI Taxonomy" id="1524264"/>
    <lineage>
        <taxon>Bacteria</taxon>
        <taxon>Pseudomonadati</taxon>
        <taxon>Pseudomonadota</taxon>
        <taxon>Gammaproteobacteria</taxon>
        <taxon>Litorivivens</taxon>
    </lineage>
</organism>
<name>A0A7W4W3E5_9GAMM</name>
<keyword evidence="2" id="KW-1185">Reference proteome</keyword>
<dbReference type="SUPFAM" id="SSF48452">
    <property type="entry name" value="TPR-like"/>
    <property type="match status" value="1"/>
</dbReference>
<comment type="caution">
    <text evidence="1">The sequence shown here is derived from an EMBL/GenBank/DDBJ whole genome shotgun (WGS) entry which is preliminary data.</text>
</comment>
<sequence length="253" mass="27872">MRIQLAVVLSAALLSACSSQPKMTKVPVNSGQQCYEEKSREMSVRLDLIRQTVAEGQYYSAIAHLERERFTSDGARFLMAESLRKSGQPHKALEQYEELKSGCLHALGFLGAGKIHAITGNLQKALAELKVARDLLPTDANIRNDYGFALLANGQYPQAQQEFLTAIQLQNEHPIAIKNLVLALILDRDAKAAWAVAEHHKMTPESFQNLMVRAAQFRKASVRNGKNAVANVPVAMPDSGLEQPILIRTGETL</sequence>
<protein>
    <submittedName>
        <fullName evidence="1">Flp pilus assembly protein TadD</fullName>
    </submittedName>
</protein>
<evidence type="ECO:0000313" key="1">
    <source>
        <dbReference type="EMBL" id="MBB3046733.1"/>
    </source>
</evidence>
<gene>
    <name evidence="1" type="ORF">FHR99_000969</name>
</gene>
<dbReference type="Proteomes" id="UP000537130">
    <property type="component" value="Unassembled WGS sequence"/>
</dbReference>
<dbReference type="EMBL" id="JACHWY010000001">
    <property type="protein sequence ID" value="MBB3046733.1"/>
    <property type="molecule type" value="Genomic_DNA"/>
</dbReference>
<evidence type="ECO:0000313" key="2">
    <source>
        <dbReference type="Proteomes" id="UP000537130"/>
    </source>
</evidence>
<reference evidence="1 2" key="1">
    <citation type="submission" date="2020-08" db="EMBL/GenBank/DDBJ databases">
        <title>Genomic Encyclopedia of Type Strains, Phase III (KMG-III): the genomes of soil and plant-associated and newly described type strains.</title>
        <authorList>
            <person name="Whitman W."/>
        </authorList>
    </citation>
    <scope>NUCLEOTIDE SEQUENCE [LARGE SCALE GENOMIC DNA]</scope>
    <source>
        <strain evidence="1 2">CECT 8654</strain>
    </source>
</reference>
<proteinExistence type="predicted"/>